<dbReference type="EMBL" id="BONH01000034">
    <property type="protein sequence ID" value="GIG01075.1"/>
    <property type="molecule type" value="Genomic_DNA"/>
</dbReference>
<gene>
    <name evidence="2" type="ORF">Cci01nite_61680</name>
</gene>
<organism evidence="2 3">
    <name type="scientific">Catellatospora citrea</name>
    <dbReference type="NCBI Taxonomy" id="53366"/>
    <lineage>
        <taxon>Bacteria</taxon>
        <taxon>Bacillati</taxon>
        <taxon>Actinomycetota</taxon>
        <taxon>Actinomycetes</taxon>
        <taxon>Micromonosporales</taxon>
        <taxon>Micromonosporaceae</taxon>
        <taxon>Catellatospora</taxon>
    </lineage>
</organism>
<evidence type="ECO:0000313" key="2">
    <source>
        <dbReference type="EMBL" id="GIG01075.1"/>
    </source>
</evidence>
<sequence length="143" mass="14569">MNDDLFQPTIGARPVLAVPPWRPSSIVYPAFFGGPLAVTVLGVLNARRLALGRNQQLAVAAAGLAAVVARLAVTGLFAGQAGARTLGTLFGLAVWGVVAATQKKAFRAYEYGAGEPASLFGPGLAAVIGCGLLENILIAVVVD</sequence>
<evidence type="ECO:0000256" key="1">
    <source>
        <dbReference type="SAM" id="Phobius"/>
    </source>
</evidence>
<proteinExistence type="predicted"/>
<keyword evidence="1" id="KW-0472">Membrane</keyword>
<name>A0A8J3KSB3_9ACTN</name>
<evidence type="ECO:0000313" key="3">
    <source>
        <dbReference type="Proteomes" id="UP000659904"/>
    </source>
</evidence>
<protein>
    <submittedName>
        <fullName evidence="2">Uncharacterized protein</fullName>
    </submittedName>
</protein>
<keyword evidence="3" id="KW-1185">Reference proteome</keyword>
<accession>A0A8J3KSB3</accession>
<dbReference type="Proteomes" id="UP000659904">
    <property type="component" value="Unassembled WGS sequence"/>
</dbReference>
<dbReference type="RefSeq" id="WP_203832193.1">
    <property type="nucleotide sequence ID" value="NZ_BONH01000034.1"/>
</dbReference>
<dbReference type="AlphaFoldDB" id="A0A8J3KSB3"/>
<feature type="transmembrane region" description="Helical" evidence="1">
    <location>
        <begin position="57"/>
        <end position="77"/>
    </location>
</feature>
<reference evidence="2 3" key="1">
    <citation type="submission" date="2021-01" db="EMBL/GenBank/DDBJ databases">
        <title>Whole genome shotgun sequence of Catellatospora citrea NBRC 14495.</title>
        <authorList>
            <person name="Komaki H."/>
            <person name="Tamura T."/>
        </authorList>
    </citation>
    <scope>NUCLEOTIDE SEQUENCE [LARGE SCALE GENOMIC DNA]</scope>
    <source>
        <strain evidence="2 3">NBRC 14495</strain>
    </source>
</reference>
<feature type="transmembrane region" description="Helical" evidence="1">
    <location>
        <begin position="26"/>
        <end position="45"/>
    </location>
</feature>
<feature type="transmembrane region" description="Helical" evidence="1">
    <location>
        <begin position="122"/>
        <end position="142"/>
    </location>
</feature>
<keyword evidence="1" id="KW-0812">Transmembrane</keyword>
<feature type="transmembrane region" description="Helical" evidence="1">
    <location>
        <begin position="83"/>
        <end position="101"/>
    </location>
</feature>
<keyword evidence="1" id="KW-1133">Transmembrane helix</keyword>
<comment type="caution">
    <text evidence="2">The sequence shown here is derived from an EMBL/GenBank/DDBJ whole genome shotgun (WGS) entry which is preliminary data.</text>
</comment>